<feature type="binding site" evidence="14">
    <location>
        <position position="236"/>
    </location>
    <ligand>
        <name>substrate</name>
    </ligand>
</feature>
<evidence type="ECO:0000256" key="15">
    <source>
        <dbReference type="RuleBase" id="RU004016"/>
    </source>
</evidence>
<feature type="domain" description="Peptidase S11 D-Ala-D-Ala carboxypeptidase A C-terminal" evidence="17">
    <location>
        <begin position="283"/>
        <end position="373"/>
    </location>
</feature>
<accession>Q67P23</accession>
<evidence type="ECO:0000256" key="11">
    <source>
        <dbReference type="ARBA" id="ARBA00023316"/>
    </source>
</evidence>
<evidence type="ECO:0000256" key="5">
    <source>
        <dbReference type="ARBA" id="ARBA00022645"/>
    </source>
</evidence>
<keyword evidence="9" id="KW-0133">Cell shape</keyword>
<sequence length="401" mass="43138">MNCVRRAIAGMIAALLLISGAEAAAAPRPLVDHYRDVVESPPSLWAHGAILMDAATGDVLWERNAHVRLHPASTTKVLTALIALERGDLDARVTVSKRAAQTPGSSMYLREGEVHTLHDLVHGLLMLSGNDAAVAIAEHIAGSVEAFADLMNERAERLGARNSHFVNPHGLTHPEHLSTAYDLAVITRAALQNPLFAEIVAAPQKELTYEELGRKVVLYNTNRLLRGGLPGADGVKTGTTGAAGPCLIASATRDDQKLIAVVLNASNRWRESAALLEWGFRNFALARLGRAGEVLVHLPVRGGKRRAVPVALREELAVVVPRKTGAVPEVQVDLKRPLRAPLRAGEVVGRAWVPLPGDGRRRVDLIAAEPLPAATWVDRVYQGLVALVDLEGQLNLNLITR</sequence>
<dbReference type="InterPro" id="IPR012907">
    <property type="entry name" value="Peptidase_S11_C"/>
</dbReference>
<dbReference type="SUPFAM" id="SSF56601">
    <property type="entry name" value="beta-lactamase/transpeptidase-like"/>
    <property type="match status" value="1"/>
</dbReference>
<reference evidence="18 19" key="1">
    <citation type="journal article" date="2004" name="Nucleic Acids Res.">
        <title>Genome sequence of Symbiobacterium thermophilum, an uncultivable bacterium that depends on microbial commensalism.</title>
        <authorList>
            <person name="Ueda K."/>
            <person name="Yamashita A."/>
            <person name="Ishikawa J."/>
            <person name="Shimada M."/>
            <person name="Watsuji T."/>
            <person name="Morimura K."/>
            <person name="Ikeda H."/>
            <person name="Hattori M."/>
            <person name="Beppu T."/>
        </authorList>
    </citation>
    <scope>NUCLEOTIDE SEQUENCE [LARGE SCALE GENOMIC DNA]</scope>
    <source>
        <strain evidence="19">T / IAM 14863</strain>
    </source>
</reference>
<dbReference type="PANTHER" id="PTHR21581:SF6">
    <property type="entry name" value="TRAFFICKING PROTEIN PARTICLE COMPLEX SUBUNIT 12"/>
    <property type="match status" value="1"/>
</dbReference>
<feature type="active site" description="Proton acceptor" evidence="13">
    <location>
        <position position="76"/>
    </location>
</feature>
<dbReference type="MEROPS" id="S11.004"/>
<proteinExistence type="inferred from homology"/>
<keyword evidence="6" id="KW-0645">Protease</keyword>
<keyword evidence="19" id="KW-1185">Reference proteome</keyword>
<dbReference type="UniPathway" id="UPA00219"/>
<evidence type="ECO:0000313" key="19">
    <source>
        <dbReference type="Proteomes" id="UP000000417"/>
    </source>
</evidence>
<dbReference type="EC" id="3.4.16.4" evidence="4"/>
<evidence type="ECO:0000256" key="9">
    <source>
        <dbReference type="ARBA" id="ARBA00022960"/>
    </source>
</evidence>
<dbReference type="Gene3D" id="3.40.710.10">
    <property type="entry name" value="DD-peptidase/beta-lactamase superfamily"/>
    <property type="match status" value="1"/>
</dbReference>
<dbReference type="eggNOG" id="COG1686">
    <property type="taxonomic scope" value="Bacteria"/>
</dbReference>
<dbReference type="InterPro" id="IPR037167">
    <property type="entry name" value="Peptidase_S11_C_sf"/>
</dbReference>
<evidence type="ECO:0000256" key="10">
    <source>
        <dbReference type="ARBA" id="ARBA00022984"/>
    </source>
</evidence>
<dbReference type="InterPro" id="IPR001967">
    <property type="entry name" value="Peptidase_S11_N"/>
</dbReference>
<comment type="pathway">
    <text evidence="2">Cell wall biogenesis; peptidoglycan biosynthesis.</text>
</comment>
<dbReference type="InterPro" id="IPR018044">
    <property type="entry name" value="Peptidase_S11"/>
</dbReference>
<feature type="signal peptide" evidence="16">
    <location>
        <begin position="1"/>
        <end position="23"/>
    </location>
</feature>
<evidence type="ECO:0000313" key="18">
    <source>
        <dbReference type="EMBL" id="BAD40570.1"/>
    </source>
</evidence>
<evidence type="ECO:0000256" key="6">
    <source>
        <dbReference type="ARBA" id="ARBA00022670"/>
    </source>
</evidence>
<keyword evidence="10" id="KW-0573">Peptidoglycan synthesis</keyword>
<dbReference type="OrthoDB" id="9791132at2"/>
<organism evidence="18 19">
    <name type="scientific">Symbiobacterium thermophilum (strain DSM 24528 / JCM 14929 / IAM 14863 / T)</name>
    <dbReference type="NCBI Taxonomy" id="292459"/>
    <lineage>
        <taxon>Bacteria</taxon>
        <taxon>Bacillati</taxon>
        <taxon>Bacillota</taxon>
        <taxon>Clostridia</taxon>
        <taxon>Eubacteriales</taxon>
        <taxon>Symbiobacteriaceae</taxon>
        <taxon>Symbiobacterium</taxon>
    </lineage>
</organism>
<evidence type="ECO:0000256" key="3">
    <source>
        <dbReference type="ARBA" id="ARBA00007164"/>
    </source>
</evidence>
<dbReference type="HOGENOM" id="CLU_027070_7_3_9"/>
<evidence type="ECO:0000256" key="1">
    <source>
        <dbReference type="ARBA" id="ARBA00003217"/>
    </source>
</evidence>
<dbReference type="GO" id="GO:0009002">
    <property type="term" value="F:serine-type D-Ala-D-Ala carboxypeptidase activity"/>
    <property type="evidence" value="ECO:0007669"/>
    <property type="project" value="UniProtKB-EC"/>
</dbReference>
<dbReference type="SUPFAM" id="SSF69189">
    <property type="entry name" value="Penicillin-binding protein associated domain"/>
    <property type="match status" value="1"/>
</dbReference>
<gene>
    <name evidence="18" type="ordered locus">STH1585</name>
</gene>
<evidence type="ECO:0000259" key="17">
    <source>
        <dbReference type="SMART" id="SM00936"/>
    </source>
</evidence>
<dbReference type="SMART" id="SM00936">
    <property type="entry name" value="PBP5_C"/>
    <property type="match status" value="1"/>
</dbReference>
<evidence type="ECO:0000256" key="2">
    <source>
        <dbReference type="ARBA" id="ARBA00004752"/>
    </source>
</evidence>
<comment type="catalytic activity">
    <reaction evidence="12">
        <text>Preferential cleavage: (Ac)2-L-Lys-D-Ala-|-D-Ala. Also transpeptidation of peptidyl-alanyl moieties that are N-acyl substituents of D-alanine.</text>
        <dbReference type="EC" id="3.4.16.4"/>
    </reaction>
</comment>
<evidence type="ECO:0000256" key="14">
    <source>
        <dbReference type="PIRSR" id="PIRSR618044-2"/>
    </source>
</evidence>
<dbReference type="GO" id="GO:0071555">
    <property type="term" value="P:cell wall organization"/>
    <property type="evidence" value="ECO:0007669"/>
    <property type="project" value="UniProtKB-KW"/>
</dbReference>
<evidence type="ECO:0000256" key="8">
    <source>
        <dbReference type="ARBA" id="ARBA00022801"/>
    </source>
</evidence>
<dbReference type="AlphaFoldDB" id="Q67P23"/>
<dbReference type="GO" id="GO:0009252">
    <property type="term" value="P:peptidoglycan biosynthetic process"/>
    <property type="evidence" value="ECO:0007669"/>
    <property type="project" value="UniProtKB-UniPathway"/>
</dbReference>
<dbReference type="PANTHER" id="PTHR21581">
    <property type="entry name" value="D-ALANYL-D-ALANINE CARBOXYPEPTIDASE"/>
    <property type="match status" value="1"/>
</dbReference>
<protein>
    <recommendedName>
        <fullName evidence="4">serine-type D-Ala-D-Ala carboxypeptidase</fullName>
        <ecNumber evidence="4">3.4.16.4</ecNumber>
    </recommendedName>
</protein>
<evidence type="ECO:0000256" key="4">
    <source>
        <dbReference type="ARBA" id="ARBA00012448"/>
    </source>
</evidence>
<keyword evidence="5 18" id="KW-0121">Carboxypeptidase</keyword>
<dbReference type="EMBL" id="AP006840">
    <property type="protein sequence ID" value="BAD40570.1"/>
    <property type="molecule type" value="Genomic_DNA"/>
</dbReference>
<keyword evidence="7 16" id="KW-0732">Signal</keyword>
<keyword evidence="8" id="KW-0378">Hydrolase</keyword>
<name>Q67P23_SYMTH</name>
<dbReference type="Pfam" id="PF07943">
    <property type="entry name" value="PBP5_C"/>
    <property type="match status" value="1"/>
</dbReference>
<evidence type="ECO:0000256" key="13">
    <source>
        <dbReference type="PIRSR" id="PIRSR618044-1"/>
    </source>
</evidence>
<dbReference type="STRING" id="292459.STH1585"/>
<evidence type="ECO:0000256" key="16">
    <source>
        <dbReference type="SAM" id="SignalP"/>
    </source>
</evidence>
<comment type="similarity">
    <text evidence="3 15">Belongs to the peptidase S11 family.</text>
</comment>
<dbReference type="InterPro" id="IPR015956">
    <property type="entry name" value="Peniciliin-bd_prot_C_sf"/>
</dbReference>
<comment type="function">
    <text evidence="1">Removes C-terminal D-alanyl residues from sugar-peptide cell wall precursors.</text>
</comment>
<dbReference type="Gene3D" id="2.60.410.10">
    <property type="entry name" value="D-Ala-D-Ala carboxypeptidase, C-terminal domain"/>
    <property type="match status" value="1"/>
</dbReference>
<evidence type="ECO:0000256" key="12">
    <source>
        <dbReference type="ARBA" id="ARBA00034000"/>
    </source>
</evidence>
<feature type="active site" description="Acyl-ester intermediate" evidence="13">
    <location>
        <position position="73"/>
    </location>
</feature>
<dbReference type="Proteomes" id="UP000000417">
    <property type="component" value="Chromosome"/>
</dbReference>
<dbReference type="KEGG" id="sth:STH1585"/>
<dbReference type="GO" id="GO:0008360">
    <property type="term" value="P:regulation of cell shape"/>
    <property type="evidence" value="ECO:0007669"/>
    <property type="project" value="UniProtKB-KW"/>
</dbReference>
<feature type="chain" id="PRO_5004269294" description="serine-type D-Ala-D-Ala carboxypeptidase" evidence="16">
    <location>
        <begin position="24"/>
        <end position="401"/>
    </location>
</feature>
<dbReference type="RefSeq" id="WP_011195714.1">
    <property type="nucleotide sequence ID" value="NC_006177.1"/>
</dbReference>
<evidence type="ECO:0000256" key="7">
    <source>
        <dbReference type="ARBA" id="ARBA00022729"/>
    </source>
</evidence>
<dbReference type="InterPro" id="IPR012338">
    <property type="entry name" value="Beta-lactam/transpept-like"/>
</dbReference>
<feature type="active site" evidence="13">
    <location>
        <position position="128"/>
    </location>
</feature>
<dbReference type="GO" id="GO:0006508">
    <property type="term" value="P:proteolysis"/>
    <property type="evidence" value="ECO:0007669"/>
    <property type="project" value="UniProtKB-KW"/>
</dbReference>
<keyword evidence="11" id="KW-0961">Cell wall biogenesis/degradation</keyword>
<dbReference type="Pfam" id="PF00768">
    <property type="entry name" value="Peptidase_S11"/>
    <property type="match status" value="1"/>
</dbReference>
<dbReference type="PRINTS" id="PR00725">
    <property type="entry name" value="DADACBPTASE1"/>
</dbReference>